<dbReference type="InterPro" id="IPR027417">
    <property type="entry name" value="P-loop_NTPase"/>
</dbReference>
<dbReference type="EMBL" id="NXID01000052">
    <property type="protein sequence ID" value="RXK14787.1"/>
    <property type="molecule type" value="Genomic_DNA"/>
</dbReference>
<name>A0AAX2AEG7_9BACT</name>
<protein>
    <recommendedName>
        <fullName evidence="1">ATPase AAA-type core domain-containing protein</fullName>
    </recommendedName>
</protein>
<dbReference type="InterPro" id="IPR003959">
    <property type="entry name" value="ATPase_AAA_core"/>
</dbReference>
<dbReference type="GO" id="GO:0006302">
    <property type="term" value="P:double-strand break repair"/>
    <property type="evidence" value="ECO:0007669"/>
    <property type="project" value="TreeGrafter"/>
</dbReference>
<dbReference type="CDD" id="cd00267">
    <property type="entry name" value="ABC_ATPase"/>
    <property type="match status" value="1"/>
</dbReference>
<dbReference type="PANTHER" id="PTHR32182">
    <property type="entry name" value="DNA REPLICATION AND REPAIR PROTEIN RECF"/>
    <property type="match status" value="1"/>
</dbReference>
<dbReference type="GO" id="GO:0005524">
    <property type="term" value="F:ATP binding"/>
    <property type="evidence" value="ECO:0007669"/>
    <property type="project" value="InterPro"/>
</dbReference>
<evidence type="ECO:0000313" key="2">
    <source>
        <dbReference type="EMBL" id="RXK14787.1"/>
    </source>
</evidence>
<dbReference type="RefSeq" id="WP_114842029.1">
    <property type="nucleotide sequence ID" value="NZ_CP031219.1"/>
</dbReference>
<dbReference type="GO" id="GO:0016887">
    <property type="term" value="F:ATP hydrolysis activity"/>
    <property type="evidence" value="ECO:0007669"/>
    <property type="project" value="InterPro"/>
</dbReference>
<dbReference type="AlphaFoldDB" id="A0AAX2AEG7"/>
<dbReference type="PANTHER" id="PTHR32182:SF22">
    <property type="entry name" value="ATP-DEPENDENT ENDONUCLEASE, OLD FAMILY-RELATED"/>
    <property type="match status" value="1"/>
</dbReference>
<proteinExistence type="predicted"/>
<dbReference type="SUPFAM" id="SSF52540">
    <property type="entry name" value="P-loop containing nucleoside triphosphate hydrolases"/>
    <property type="match status" value="1"/>
</dbReference>
<gene>
    <name evidence="2" type="ORF">CP985_12025</name>
</gene>
<reference evidence="2 3" key="1">
    <citation type="submission" date="2017-09" db="EMBL/GenBank/DDBJ databases">
        <title>Genomics of the genus Arcobacter.</title>
        <authorList>
            <person name="Perez-Cataluna A."/>
            <person name="Figueras M.J."/>
            <person name="Salas-Masso N."/>
        </authorList>
    </citation>
    <scope>NUCLEOTIDE SEQUENCE [LARGE SCALE GENOMIC DNA]</scope>
    <source>
        <strain evidence="2 3">CECT 7386</strain>
    </source>
</reference>
<keyword evidence="3" id="KW-1185">Reference proteome</keyword>
<evidence type="ECO:0000313" key="3">
    <source>
        <dbReference type="Proteomes" id="UP000290092"/>
    </source>
</evidence>
<dbReference type="Gene3D" id="3.40.50.300">
    <property type="entry name" value="P-loop containing nucleotide triphosphate hydrolases"/>
    <property type="match status" value="2"/>
</dbReference>
<comment type="caution">
    <text evidence="2">The sequence shown here is derived from an EMBL/GenBank/DDBJ whole genome shotgun (WGS) entry which is preliminary data.</text>
</comment>
<dbReference type="Pfam" id="PF13304">
    <property type="entry name" value="AAA_21"/>
    <property type="match status" value="1"/>
</dbReference>
<sequence length="621" mass="73234">MELVYLWIEEYKNIKKQGFNFSSKFDCNFFPRYEKNCEDITCDKMIDGCKLKITAKNNINIFPEKINLTTIAGENGSGKSSLLEVLSNKYDPIYYRHVFFIFFDKVNRRLSLHGALRGGVFDYIFIDELEDNNEFYIKVVSDMQKVENTKSVYLSNLLNENDLMLPIFSENNSYSNMVNISTSHLLNQRKLIETKTQGANSESMTGFDKVYRSYRIQQIQSAIIAIQNGLIVPFKLPEKLVIKNINFEGLFEKIIKDSNNIKFNKILEVIKNHNNEETIFKNYVKMNLVIALLLENKDLNNPISEELVDIVLGLKMGSTLEEFYDNVSMTLKGYEFFIDENTKATTEYTENFFKNADKLLRKIEELNIRHTLVRNRYEIELDIKSNNFDFLEIYEKMIQQSEYFWDISWRGLSSGEETFLYQFSRLFFLEGNYKDNPFMNLKVENKEVENIILLIDEGEVTLHPEWQKSYIKYLIEFLERNFTQNIHLILTTHSPFILSDMPKDNIVFLEKGKQVYPEIDTFGANIHTLLSHGFFMREGLMGEFAKQRLEQILNYLTKGIDNIDLSQQEIKYTIDLVGEELLKRKLENLYNEFYGIVINKEDEYLKRIKELEAQLEERDND</sequence>
<organism evidence="2 3">
    <name type="scientific">Malaciobacter mytili LMG 24559</name>
    <dbReference type="NCBI Taxonomy" id="1032238"/>
    <lineage>
        <taxon>Bacteria</taxon>
        <taxon>Pseudomonadati</taxon>
        <taxon>Campylobacterota</taxon>
        <taxon>Epsilonproteobacteria</taxon>
        <taxon>Campylobacterales</taxon>
        <taxon>Arcobacteraceae</taxon>
        <taxon>Malaciobacter</taxon>
    </lineage>
</organism>
<feature type="domain" description="ATPase AAA-type core" evidence="1">
    <location>
        <begin position="412"/>
        <end position="499"/>
    </location>
</feature>
<evidence type="ECO:0000259" key="1">
    <source>
        <dbReference type="Pfam" id="PF13304"/>
    </source>
</evidence>
<dbReference type="KEGG" id="amyt:AMYT_1606"/>
<dbReference type="Proteomes" id="UP000290092">
    <property type="component" value="Unassembled WGS sequence"/>
</dbReference>
<dbReference type="GO" id="GO:0000731">
    <property type="term" value="P:DNA synthesis involved in DNA repair"/>
    <property type="evidence" value="ECO:0007669"/>
    <property type="project" value="TreeGrafter"/>
</dbReference>
<accession>A0AAX2AEG7</accession>